<comment type="caution">
    <text evidence="1">The sequence shown here is derived from an EMBL/GenBank/DDBJ whole genome shotgun (WGS) entry which is preliminary data.</text>
</comment>
<dbReference type="RefSeq" id="WP_214505218.1">
    <property type="nucleotide sequence ID" value="NZ_JAHEPS010000001.1"/>
</dbReference>
<sequence length="230" mass="25887">MIENKTVLAIIPARGGSKRLPKKNVLDLAGRPLISWTISAAKNSKYVDRVVVSTDNDEIIRIAKHSMADVPFKRNAGLSSDTATTEDVIKDCLERLGEAYDVVVVLQPTSPLRTVEDIDTALEMMKDTEVQGIVSVVQLEHPLIWCNTLPEDRSMADFMKPEYIGMRSQDFPASYRINGAIYIYTLEKLYRSGMLLDKGVYAYVMPKERSVDIDERVDFMIADAILRLQV</sequence>
<dbReference type="CDD" id="cd02513">
    <property type="entry name" value="CMP-NeuAc_Synthase"/>
    <property type="match status" value="1"/>
</dbReference>
<keyword evidence="2" id="KW-1185">Reference proteome</keyword>
<reference evidence="1 2" key="1">
    <citation type="submission" date="2021-05" db="EMBL/GenBank/DDBJ databases">
        <title>Shewanella sp. JM162201.</title>
        <authorList>
            <person name="Xu S."/>
            <person name="Li A."/>
        </authorList>
    </citation>
    <scope>NUCLEOTIDE SEQUENCE [LARGE SCALE GENOMIC DNA]</scope>
    <source>
        <strain evidence="1 2">JM162201</strain>
    </source>
</reference>
<dbReference type="InterPro" id="IPR050793">
    <property type="entry name" value="CMP-NeuNAc_synthase"/>
</dbReference>
<evidence type="ECO:0000313" key="1">
    <source>
        <dbReference type="EMBL" id="MBT1443005.1"/>
    </source>
</evidence>
<proteinExistence type="predicted"/>
<dbReference type="GO" id="GO:0016779">
    <property type="term" value="F:nucleotidyltransferase activity"/>
    <property type="evidence" value="ECO:0007669"/>
    <property type="project" value="UniProtKB-KW"/>
</dbReference>
<accession>A0ABS5UY75</accession>
<dbReference type="EMBL" id="JAHEPS010000001">
    <property type="protein sequence ID" value="MBT1443005.1"/>
    <property type="molecule type" value="Genomic_DNA"/>
</dbReference>
<dbReference type="Proteomes" id="UP001195903">
    <property type="component" value="Unassembled WGS sequence"/>
</dbReference>
<keyword evidence="1" id="KW-0808">Transferase</keyword>
<dbReference type="Pfam" id="PF02348">
    <property type="entry name" value="CTP_transf_3"/>
    <property type="match status" value="1"/>
</dbReference>
<dbReference type="PANTHER" id="PTHR21485">
    <property type="entry name" value="HAD SUPERFAMILY MEMBERS CMAS AND KDSC"/>
    <property type="match status" value="1"/>
</dbReference>
<name>A0ABS5UY75_9GAMM</name>
<dbReference type="InterPro" id="IPR029044">
    <property type="entry name" value="Nucleotide-diphossugar_trans"/>
</dbReference>
<keyword evidence="1" id="KW-0548">Nucleotidyltransferase</keyword>
<dbReference type="PANTHER" id="PTHR21485:SF6">
    <property type="entry name" value="N-ACYLNEURAMINATE CYTIDYLYLTRANSFERASE-RELATED"/>
    <property type="match status" value="1"/>
</dbReference>
<gene>
    <name evidence="1" type="ORF">KJI95_00490</name>
</gene>
<evidence type="ECO:0000313" key="2">
    <source>
        <dbReference type="Proteomes" id="UP001195903"/>
    </source>
</evidence>
<dbReference type="SUPFAM" id="SSF53448">
    <property type="entry name" value="Nucleotide-diphospho-sugar transferases"/>
    <property type="match status" value="1"/>
</dbReference>
<dbReference type="InterPro" id="IPR003329">
    <property type="entry name" value="Cytidylyl_trans"/>
</dbReference>
<dbReference type="Gene3D" id="3.90.550.10">
    <property type="entry name" value="Spore Coat Polysaccharide Biosynthesis Protein SpsA, Chain A"/>
    <property type="match status" value="1"/>
</dbReference>
<protein>
    <submittedName>
        <fullName evidence="1">Acylneuraminate cytidylyltransferase family protein</fullName>
    </submittedName>
</protein>
<organism evidence="1 2">
    <name type="scientific">Shewanella jiangmenensis</name>
    <dbReference type="NCBI Taxonomy" id="2837387"/>
    <lineage>
        <taxon>Bacteria</taxon>
        <taxon>Pseudomonadati</taxon>
        <taxon>Pseudomonadota</taxon>
        <taxon>Gammaproteobacteria</taxon>
        <taxon>Alteromonadales</taxon>
        <taxon>Shewanellaceae</taxon>
        <taxon>Shewanella</taxon>
    </lineage>
</organism>